<accession>A0A0S3RY50</accession>
<feature type="region of interest" description="Disordered" evidence="1">
    <location>
        <begin position="1"/>
        <end position="28"/>
    </location>
</feature>
<keyword evidence="3" id="KW-1185">Reference proteome</keyword>
<evidence type="ECO:0000313" key="3">
    <source>
        <dbReference type="Proteomes" id="UP000291084"/>
    </source>
</evidence>
<dbReference type="AlphaFoldDB" id="A0A0S3RY50"/>
<feature type="compositionally biased region" description="Basic and acidic residues" evidence="1">
    <location>
        <begin position="16"/>
        <end position="28"/>
    </location>
</feature>
<protein>
    <submittedName>
        <fullName evidence="2">Uncharacterized protein</fullName>
    </submittedName>
</protein>
<sequence>MKLMTMSVTKSSSECPELKKRESMSADSRDSFSFSSLVFSLTMFLANSCTSLAAIRNRFSEPMLSALFTFHTNGNSWRNRLMIISDASSYATANLLRSTDGVR</sequence>
<gene>
    <name evidence="2" type="primary">Vigan.04G306400</name>
    <name evidence="2" type="ORF">VIGAN_04306400</name>
</gene>
<organism evidence="2 3">
    <name type="scientific">Vigna angularis var. angularis</name>
    <dbReference type="NCBI Taxonomy" id="157739"/>
    <lineage>
        <taxon>Eukaryota</taxon>
        <taxon>Viridiplantae</taxon>
        <taxon>Streptophyta</taxon>
        <taxon>Embryophyta</taxon>
        <taxon>Tracheophyta</taxon>
        <taxon>Spermatophyta</taxon>
        <taxon>Magnoliopsida</taxon>
        <taxon>eudicotyledons</taxon>
        <taxon>Gunneridae</taxon>
        <taxon>Pentapetalae</taxon>
        <taxon>rosids</taxon>
        <taxon>fabids</taxon>
        <taxon>Fabales</taxon>
        <taxon>Fabaceae</taxon>
        <taxon>Papilionoideae</taxon>
        <taxon>50 kb inversion clade</taxon>
        <taxon>NPAAA clade</taxon>
        <taxon>indigoferoid/millettioid clade</taxon>
        <taxon>Phaseoleae</taxon>
        <taxon>Vigna</taxon>
    </lineage>
</organism>
<dbReference type="EMBL" id="AP015037">
    <property type="protein sequence ID" value="BAT85507.1"/>
    <property type="molecule type" value="Genomic_DNA"/>
</dbReference>
<dbReference type="Proteomes" id="UP000291084">
    <property type="component" value="Chromosome 4"/>
</dbReference>
<evidence type="ECO:0000256" key="1">
    <source>
        <dbReference type="SAM" id="MobiDB-lite"/>
    </source>
</evidence>
<reference evidence="2 3" key="1">
    <citation type="journal article" date="2015" name="Sci. Rep.">
        <title>The power of single molecule real-time sequencing technology in the de novo assembly of a eukaryotic genome.</title>
        <authorList>
            <person name="Sakai H."/>
            <person name="Naito K."/>
            <person name="Ogiso-Tanaka E."/>
            <person name="Takahashi Y."/>
            <person name="Iseki K."/>
            <person name="Muto C."/>
            <person name="Satou K."/>
            <person name="Teruya K."/>
            <person name="Shiroma A."/>
            <person name="Shimoji M."/>
            <person name="Hirano T."/>
            <person name="Itoh T."/>
            <person name="Kaga A."/>
            <person name="Tomooka N."/>
        </authorList>
    </citation>
    <scope>NUCLEOTIDE SEQUENCE [LARGE SCALE GENOMIC DNA]</scope>
    <source>
        <strain evidence="3">cv. Shumari</strain>
    </source>
</reference>
<proteinExistence type="predicted"/>
<name>A0A0S3RY50_PHAAN</name>
<feature type="compositionally biased region" description="Polar residues" evidence="1">
    <location>
        <begin position="1"/>
        <end position="14"/>
    </location>
</feature>
<evidence type="ECO:0000313" key="2">
    <source>
        <dbReference type="EMBL" id="BAT85507.1"/>
    </source>
</evidence>